<sequence length="48" mass="5640">MKKQETQSPPLPNIQCTNQFFNQVWTNFVVDCQSLFLLTHVEESLRSL</sequence>
<comment type="caution">
    <text evidence="1">The sequence shown here is derived from an EMBL/GenBank/DDBJ whole genome shotgun (WGS) entry which is preliminary data.</text>
</comment>
<protein>
    <submittedName>
        <fullName evidence="1">Uncharacterized protein</fullName>
    </submittedName>
</protein>
<dbReference type="InParanoid" id="A0A2P6N0H5"/>
<dbReference type="EMBL" id="MDYQ01000265">
    <property type="protein sequence ID" value="PRP77434.1"/>
    <property type="molecule type" value="Genomic_DNA"/>
</dbReference>
<name>A0A2P6N0H5_9EUKA</name>
<dbReference type="Proteomes" id="UP000241769">
    <property type="component" value="Unassembled WGS sequence"/>
</dbReference>
<reference evidence="1 2" key="1">
    <citation type="journal article" date="2018" name="Genome Biol. Evol.">
        <title>Multiple Roots of Fruiting Body Formation in Amoebozoa.</title>
        <authorList>
            <person name="Hillmann F."/>
            <person name="Forbes G."/>
            <person name="Novohradska S."/>
            <person name="Ferling I."/>
            <person name="Riege K."/>
            <person name="Groth M."/>
            <person name="Westermann M."/>
            <person name="Marz M."/>
            <person name="Spaller T."/>
            <person name="Winckler T."/>
            <person name="Schaap P."/>
            <person name="Glockner G."/>
        </authorList>
    </citation>
    <scope>NUCLEOTIDE SEQUENCE [LARGE SCALE GENOMIC DNA]</scope>
    <source>
        <strain evidence="1 2">Jena</strain>
    </source>
</reference>
<accession>A0A2P6N0H5</accession>
<gene>
    <name evidence="1" type="ORF">PROFUN_14287</name>
</gene>
<keyword evidence="2" id="KW-1185">Reference proteome</keyword>
<evidence type="ECO:0000313" key="1">
    <source>
        <dbReference type="EMBL" id="PRP77434.1"/>
    </source>
</evidence>
<proteinExistence type="predicted"/>
<dbReference type="AlphaFoldDB" id="A0A2P6N0H5"/>
<organism evidence="1 2">
    <name type="scientific">Planoprotostelium fungivorum</name>
    <dbReference type="NCBI Taxonomy" id="1890364"/>
    <lineage>
        <taxon>Eukaryota</taxon>
        <taxon>Amoebozoa</taxon>
        <taxon>Evosea</taxon>
        <taxon>Variosea</taxon>
        <taxon>Cavosteliida</taxon>
        <taxon>Cavosteliaceae</taxon>
        <taxon>Planoprotostelium</taxon>
    </lineage>
</organism>
<evidence type="ECO:0000313" key="2">
    <source>
        <dbReference type="Proteomes" id="UP000241769"/>
    </source>
</evidence>